<feature type="compositionally biased region" description="Pro residues" evidence="1">
    <location>
        <begin position="325"/>
        <end position="335"/>
    </location>
</feature>
<feature type="compositionally biased region" description="Polar residues" evidence="1">
    <location>
        <begin position="441"/>
        <end position="450"/>
    </location>
</feature>
<feature type="compositionally biased region" description="Basic and acidic residues" evidence="1">
    <location>
        <begin position="31"/>
        <end position="52"/>
    </location>
</feature>
<sequence>MTLSRQESLHPSTQSTPGDSSTLDQTQLSRQPEDVTSNEKEPAGVTKAETKIPAEGSIKAVPELNADGQPETDAQVNEQIEAQANSQAHLAEDISQQPEDDDVDTPYEGFRHDEATIFNEFEAANKGDPIAEPLPAVWTDDIMLPPAYNATGVKSAYITPENKDDFASGVRNTDMWSRYKHHCLFLKPEEITIASLEIYKAQIAEIEGRDERRNKSGQHANQRAKPQTRNHYQGQQNHKDQTRRPDNRKRRFEDYQGEPRAESSRRDQAGDLTNFSHGYEAKRPKQMSPEPGEVSDSGSVQGSIRHERSAAEENGWTGWTRGPADIPPRNYPLPDRPTATDTHWYPEAANAHYQTQPPLKRHHTEGTFDGSYNSRRGRSRSPGDRRNFSNRRPHSPESNTRHRDVSSPHPGGTPNSNHRRRNDSNVSSAGREGRIREAQVTGISLSSSARPPQGRESPRSRSRVGRPRSRQSSPGNESEPESPGSPLTPLEAELLGLAGPDSSDSDTGGETTRRRPQKLVKMGKRKAPVVNAAFGIFVSSRRW</sequence>
<evidence type="ECO:0000256" key="1">
    <source>
        <dbReference type="SAM" id="MobiDB-lite"/>
    </source>
</evidence>
<dbReference type="Proteomes" id="UP001392437">
    <property type="component" value="Unassembled WGS sequence"/>
</dbReference>
<accession>A0AAW0QT72</accession>
<feature type="compositionally biased region" description="Polar residues" evidence="1">
    <location>
        <begin position="217"/>
        <end position="236"/>
    </location>
</feature>
<evidence type="ECO:0000313" key="2">
    <source>
        <dbReference type="EMBL" id="KAK8105696.1"/>
    </source>
</evidence>
<feature type="region of interest" description="Disordered" evidence="1">
    <location>
        <begin position="209"/>
        <end position="524"/>
    </location>
</feature>
<name>A0AAW0QT72_9PEZI</name>
<feature type="compositionally biased region" description="Basic residues" evidence="1">
    <location>
        <begin position="514"/>
        <end position="524"/>
    </location>
</feature>
<proteinExistence type="predicted"/>
<keyword evidence="3" id="KW-1185">Reference proteome</keyword>
<protein>
    <submittedName>
        <fullName evidence="2">Uncharacterized protein</fullName>
    </submittedName>
</protein>
<feature type="region of interest" description="Disordered" evidence="1">
    <location>
        <begin position="1"/>
        <end position="108"/>
    </location>
</feature>
<organism evidence="2 3">
    <name type="scientific">Apiospora kogelbergensis</name>
    <dbReference type="NCBI Taxonomy" id="1337665"/>
    <lineage>
        <taxon>Eukaryota</taxon>
        <taxon>Fungi</taxon>
        <taxon>Dikarya</taxon>
        <taxon>Ascomycota</taxon>
        <taxon>Pezizomycotina</taxon>
        <taxon>Sordariomycetes</taxon>
        <taxon>Xylariomycetidae</taxon>
        <taxon>Amphisphaeriales</taxon>
        <taxon>Apiosporaceae</taxon>
        <taxon>Apiospora</taxon>
    </lineage>
</organism>
<dbReference type="EMBL" id="JAQQWP010000008">
    <property type="protein sequence ID" value="KAK8105696.1"/>
    <property type="molecule type" value="Genomic_DNA"/>
</dbReference>
<gene>
    <name evidence="2" type="ORF">PG999_009055</name>
</gene>
<reference evidence="2 3" key="1">
    <citation type="submission" date="2023-01" db="EMBL/GenBank/DDBJ databases">
        <title>Analysis of 21 Apiospora genomes using comparative genomics revels a genus with tremendous synthesis potential of carbohydrate active enzymes and secondary metabolites.</title>
        <authorList>
            <person name="Sorensen T."/>
        </authorList>
    </citation>
    <scope>NUCLEOTIDE SEQUENCE [LARGE SCALE GENOMIC DNA]</scope>
    <source>
        <strain evidence="2 3">CBS 117206</strain>
    </source>
</reference>
<feature type="compositionally biased region" description="Polar residues" evidence="1">
    <location>
        <begin position="72"/>
        <end position="88"/>
    </location>
</feature>
<comment type="caution">
    <text evidence="2">The sequence shown here is derived from an EMBL/GenBank/DDBJ whole genome shotgun (WGS) entry which is preliminary data.</text>
</comment>
<feature type="compositionally biased region" description="Polar residues" evidence="1">
    <location>
        <begin position="1"/>
        <end position="30"/>
    </location>
</feature>
<feature type="compositionally biased region" description="Low complexity" evidence="1">
    <location>
        <begin position="470"/>
        <end position="491"/>
    </location>
</feature>
<feature type="compositionally biased region" description="Basic and acidic residues" evidence="1">
    <location>
        <begin position="237"/>
        <end position="269"/>
    </location>
</feature>
<dbReference type="AlphaFoldDB" id="A0AAW0QT72"/>
<evidence type="ECO:0000313" key="3">
    <source>
        <dbReference type="Proteomes" id="UP001392437"/>
    </source>
</evidence>
<feature type="compositionally biased region" description="Basic residues" evidence="1">
    <location>
        <begin position="460"/>
        <end position="469"/>
    </location>
</feature>